<dbReference type="InterPro" id="IPR001853">
    <property type="entry name" value="DSBA-like_thioredoxin_dom"/>
</dbReference>
<dbReference type="EMBL" id="QJSX01000030">
    <property type="protein sequence ID" value="PYE48382.1"/>
    <property type="molecule type" value="Genomic_DNA"/>
</dbReference>
<dbReference type="AlphaFoldDB" id="A0A318SBT8"/>
<protein>
    <submittedName>
        <fullName evidence="3">Putative DsbA family dithiol-disulfide isomerase</fullName>
    </submittedName>
</protein>
<dbReference type="SUPFAM" id="SSF52833">
    <property type="entry name" value="Thioredoxin-like"/>
    <property type="match status" value="1"/>
</dbReference>
<feature type="domain" description="DSBA-like thioredoxin" evidence="2">
    <location>
        <begin position="32"/>
        <end position="216"/>
    </location>
</feature>
<feature type="non-terminal residue" evidence="3">
    <location>
        <position position="1"/>
    </location>
</feature>
<dbReference type="PANTHER" id="PTHR13887">
    <property type="entry name" value="GLUTATHIONE S-TRANSFERASE KAPPA"/>
    <property type="match status" value="1"/>
</dbReference>
<dbReference type="GO" id="GO:0016853">
    <property type="term" value="F:isomerase activity"/>
    <property type="evidence" value="ECO:0007669"/>
    <property type="project" value="UniProtKB-KW"/>
</dbReference>
<dbReference type="CDD" id="cd03024">
    <property type="entry name" value="DsbA_FrnE"/>
    <property type="match status" value="1"/>
</dbReference>
<comment type="caution">
    <text evidence="3">The sequence shown here is derived from an EMBL/GenBank/DDBJ whole genome shotgun (WGS) entry which is preliminary data.</text>
</comment>
<evidence type="ECO:0000313" key="3">
    <source>
        <dbReference type="EMBL" id="PYE48382.1"/>
    </source>
</evidence>
<reference evidence="3 4" key="1">
    <citation type="submission" date="2018-06" db="EMBL/GenBank/DDBJ databases">
        <title>Genomic Encyclopedia of Type Strains, Phase IV (KMG-IV): sequencing the most valuable type-strain genomes for metagenomic binning, comparative biology and taxonomic classification.</title>
        <authorList>
            <person name="Goeker M."/>
        </authorList>
    </citation>
    <scope>NUCLEOTIDE SEQUENCE [LARGE SCALE GENOMIC DNA]</scope>
    <source>
        <strain evidence="3 4">DSM 18048</strain>
    </source>
</reference>
<evidence type="ECO:0000256" key="1">
    <source>
        <dbReference type="SAM" id="MobiDB-lite"/>
    </source>
</evidence>
<sequence length="228" mass="25402">RVDSRDITSTSIVDQPHETGKSRPARFSDALYIGLKRIDDLTRDEALDVRWIPFQLRPDMPEEGAEWKPYATEKFGGEQNMRRAFEHVEQYACDDDLCFRFDVVASAPNTVDAHRVILLAGERGVQTSVALSVMKGYFEEGADLRDPATLVALAERGGLTPDDTRALLASERFRADVDEAQRAAAQAGVQGVPFYVLAEQYAVNGAQPKSAMLQALRWVREQRAAFTP</sequence>
<keyword evidence="4" id="KW-1185">Reference proteome</keyword>
<name>A0A318SBT8_9DEIO</name>
<dbReference type="PANTHER" id="PTHR13887:SF41">
    <property type="entry name" value="THIOREDOXIN SUPERFAMILY PROTEIN"/>
    <property type="match status" value="1"/>
</dbReference>
<gene>
    <name evidence="3" type="ORF">DES52_13026</name>
</gene>
<dbReference type="Gene3D" id="3.40.30.10">
    <property type="entry name" value="Glutaredoxin"/>
    <property type="match status" value="1"/>
</dbReference>
<evidence type="ECO:0000313" key="4">
    <source>
        <dbReference type="Proteomes" id="UP000248326"/>
    </source>
</evidence>
<organism evidence="3 4">
    <name type="scientific">Deinococcus yavapaiensis KR-236</name>
    <dbReference type="NCBI Taxonomy" id="694435"/>
    <lineage>
        <taxon>Bacteria</taxon>
        <taxon>Thermotogati</taxon>
        <taxon>Deinococcota</taxon>
        <taxon>Deinococci</taxon>
        <taxon>Deinococcales</taxon>
        <taxon>Deinococcaceae</taxon>
        <taxon>Deinococcus</taxon>
    </lineage>
</organism>
<feature type="region of interest" description="Disordered" evidence="1">
    <location>
        <begin position="1"/>
        <end position="23"/>
    </location>
</feature>
<proteinExistence type="predicted"/>
<keyword evidence="3" id="KW-0413">Isomerase</keyword>
<accession>A0A318SBT8</accession>
<evidence type="ECO:0000259" key="2">
    <source>
        <dbReference type="Pfam" id="PF01323"/>
    </source>
</evidence>
<dbReference type="Pfam" id="PF01323">
    <property type="entry name" value="DSBA"/>
    <property type="match status" value="1"/>
</dbReference>
<dbReference type="InterPro" id="IPR036249">
    <property type="entry name" value="Thioredoxin-like_sf"/>
</dbReference>
<dbReference type="GO" id="GO:0016491">
    <property type="term" value="F:oxidoreductase activity"/>
    <property type="evidence" value="ECO:0007669"/>
    <property type="project" value="InterPro"/>
</dbReference>
<dbReference type="OrthoDB" id="9799122at2"/>
<dbReference type="Proteomes" id="UP000248326">
    <property type="component" value="Unassembled WGS sequence"/>
</dbReference>
<dbReference type="RefSeq" id="WP_110888951.1">
    <property type="nucleotide sequence ID" value="NZ_QJSX01000030.1"/>
</dbReference>